<proteinExistence type="predicted"/>
<evidence type="ECO:0000259" key="2">
    <source>
        <dbReference type="Pfam" id="PF02129"/>
    </source>
</evidence>
<accession>A0A316U126</accession>
<gene>
    <name evidence="3" type="ORF">BCV69DRAFT_66596</name>
</gene>
<reference evidence="3 4" key="1">
    <citation type="journal article" date="2018" name="Mol. Biol. Evol.">
        <title>Broad Genomic Sampling Reveals a Smut Pathogenic Ancestry of the Fungal Clade Ustilaginomycotina.</title>
        <authorList>
            <person name="Kijpornyongpan T."/>
            <person name="Mondo S.J."/>
            <person name="Barry K."/>
            <person name="Sandor L."/>
            <person name="Lee J."/>
            <person name="Lipzen A."/>
            <person name="Pangilinan J."/>
            <person name="LaButti K."/>
            <person name="Hainaut M."/>
            <person name="Henrissat B."/>
            <person name="Grigoriev I.V."/>
            <person name="Spatafora J.W."/>
            <person name="Aime M.C."/>
        </authorList>
    </citation>
    <scope>NUCLEOTIDE SEQUENCE [LARGE SCALE GENOMIC DNA]</scope>
    <source>
        <strain evidence="3 4">MCA 4718</strain>
    </source>
</reference>
<dbReference type="SUPFAM" id="SSF53474">
    <property type="entry name" value="alpha/beta-Hydrolases"/>
    <property type="match status" value="1"/>
</dbReference>
<dbReference type="PANTHER" id="PTHR22946">
    <property type="entry name" value="DIENELACTONE HYDROLASE DOMAIN-CONTAINING PROTEIN-RELATED"/>
    <property type="match status" value="1"/>
</dbReference>
<dbReference type="InterPro" id="IPR000383">
    <property type="entry name" value="Xaa-Pro-like_dom"/>
</dbReference>
<dbReference type="OrthoDB" id="2498029at2759"/>
<dbReference type="Gene3D" id="3.40.50.1820">
    <property type="entry name" value="alpha/beta hydrolase"/>
    <property type="match status" value="1"/>
</dbReference>
<dbReference type="AlphaFoldDB" id="A0A316U126"/>
<evidence type="ECO:0000256" key="1">
    <source>
        <dbReference type="ARBA" id="ARBA00022801"/>
    </source>
</evidence>
<dbReference type="Proteomes" id="UP000245942">
    <property type="component" value="Unassembled WGS sequence"/>
</dbReference>
<name>A0A316U126_9BASI</name>
<feature type="domain" description="Xaa-Pro dipeptidyl-peptidase-like" evidence="2">
    <location>
        <begin position="21"/>
        <end position="172"/>
    </location>
</feature>
<dbReference type="EMBL" id="KZ819335">
    <property type="protein sequence ID" value="PWN18574.1"/>
    <property type="molecule type" value="Genomic_DNA"/>
</dbReference>
<dbReference type="GO" id="GO:0016788">
    <property type="term" value="F:hydrolase activity, acting on ester bonds"/>
    <property type="evidence" value="ECO:0007669"/>
    <property type="project" value="UniProtKB-ARBA"/>
</dbReference>
<dbReference type="InterPro" id="IPR050261">
    <property type="entry name" value="FrsA_esterase"/>
</dbReference>
<dbReference type="GeneID" id="37017172"/>
<organism evidence="3 4">
    <name type="scientific">Pseudomicrostroma glucosiphilum</name>
    <dbReference type="NCBI Taxonomy" id="1684307"/>
    <lineage>
        <taxon>Eukaryota</taxon>
        <taxon>Fungi</taxon>
        <taxon>Dikarya</taxon>
        <taxon>Basidiomycota</taxon>
        <taxon>Ustilaginomycotina</taxon>
        <taxon>Exobasidiomycetes</taxon>
        <taxon>Microstromatales</taxon>
        <taxon>Microstromatales incertae sedis</taxon>
        <taxon>Pseudomicrostroma</taxon>
    </lineage>
</organism>
<keyword evidence="1 3" id="KW-0378">Hydrolase</keyword>
<sequence length="311" mass="33505">MSSSSLPFTRQDISIPSHTPGQSLSAWLYLPLSSTQARHPTLLLGHGLGGLRTFRLDAYATFFAREGFLVILFDYRYWGSSGGEPRGLISPARQEEDWESALSYALKHDSVDADKIGLLGSSFGGGHVIRIASKHPKEVKATVSQCPFTDGIASAATVGWKVLPQLAFWGLLDLAASFVGGTVRVKLIAKPGEVALMNAPDAVPGYLALRPSNVSSSTLTSTAIPARLCLQLPMLRPGASAAQIQTPILFAICGKDSVAPIGPTLKYARQAKRGEVKLYEDMGHFDIYIGEAYDKATRDYLAFFKKNLMAG</sequence>
<dbReference type="PANTHER" id="PTHR22946:SF9">
    <property type="entry name" value="POLYKETIDE TRANSFERASE AF380"/>
    <property type="match status" value="1"/>
</dbReference>
<keyword evidence="4" id="KW-1185">Reference proteome</keyword>
<evidence type="ECO:0000313" key="4">
    <source>
        <dbReference type="Proteomes" id="UP000245942"/>
    </source>
</evidence>
<dbReference type="RefSeq" id="XP_025345734.1">
    <property type="nucleotide sequence ID" value="XM_025495438.1"/>
</dbReference>
<dbReference type="Pfam" id="PF02129">
    <property type="entry name" value="Peptidase_S15"/>
    <property type="match status" value="1"/>
</dbReference>
<protein>
    <submittedName>
        <fullName evidence="3">Alpha/beta-hydrolase</fullName>
    </submittedName>
</protein>
<dbReference type="InterPro" id="IPR029058">
    <property type="entry name" value="AB_hydrolase_fold"/>
</dbReference>
<dbReference type="STRING" id="1684307.A0A316U126"/>
<evidence type="ECO:0000313" key="3">
    <source>
        <dbReference type="EMBL" id="PWN18574.1"/>
    </source>
</evidence>